<evidence type="ECO:0000313" key="3">
    <source>
        <dbReference type="Proteomes" id="UP000636960"/>
    </source>
</evidence>
<dbReference type="InterPro" id="IPR046348">
    <property type="entry name" value="SIS_dom_sf"/>
</dbReference>
<evidence type="ECO:0000313" key="2">
    <source>
        <dbReference type="EMBL" id="GIE93268.1"/>
    </source>
</evidence>
<protein>
    <recommendedName>
        <fullName evidence="1">SIS domain-containing protein</fullName>
    </recommendedName>
</protein>
<proteinExistence type="predicted"/>
<dbReference type="GO" id="GO:0097367">
    <property type="term" value="F:carbohydrate derivative binding"/>
    <property type="evidence" value="ECO:0007669"/>
    <property type="project" value="InterPro"/>
</dbReference>
<accession>A0A919JR73</accession>
<comment type="caution">
    <text evidence="2">The sequence shown here is derived from an EMBL/GenBank/DDBJ whole genome shotgun (WGS) entry which is preliminary data.</text>
</comment>
<gene>
    <name evidence="2" type="ORF">Ari01nite_07330</name>
</gene>
<dbReference type="Gene3D" id="3.40.50.10490">
    <property type="entry name" value="Glucose-6-phosphate isomerase like protein, domain 1"/>
    <property type="match status" value="3"/>
</dbReference>
<dbReference type="GO" id="GO:1901135">
    <property type="term" value="P:carbohydrate derivative metabolic process"/>
    <property type="evidence" value="ECO:0007669"/>
    <property type="project" value="InterPro"/>
</dbReference>
<evidence type="ECO:0000259" key="1">
    <source>
        <dbReference type="PROSITE" id="PS51464"/>
    </source>
</evidence>
<dbReference type="Proteomes" id="UP000636960">
    <property type="component" value="Unassembled WGS sequence"/>
</dbReference>
<name>A0A919JR73_9ACTN</name>
<dbReference type="RefSeq" id="WP_203779272.1">
    <property type="nucleotide sequence ID" value="NZ_BOMV01000006.1"/>
</dbReference>
<keyword evidence="3" id="KW-1185">Reference proteome</keyword>
<dbReference type="PANTHER" id="PTHR10937">
    <property type="entry name" value="GLUCOSAMINE--FRUCTOSE-6-PHOSPHATE AMINOTRANSFERASE, ISOMERIZING"/>
    <property type="match status" value="1"/>
</dbReference>
<organism evidence="2 3">
    <name type="scientific">Paractinoplanes rishiriensis</name>
    <dbReference type="NCBI Taxonomy" id="1050105"/>
    <lineage>
        <taxon>Bacteria</taxon>
        <taxon>Bacillati</taxon>
        <taxon>Actinomycetota</taxon>
        <taxon>Actinomycetes</taxon>
        <taxon>Micromonosporales</taxon>
        <taxon>Micromonosporaceae</taxon>
        <taxon>Paractinoplanes</taxon>
    </lineage>
</organism>
<dbReference type="SUPFAM" id="SSF53697">
    <property type="entry name" value="SIS domain"/>
    <property type="match status" value="1"/>
</dbReference>
<dbReference type="InterPro" id="IPR035490">
    <property type="entry name" value="GlmS/FrlB_SIS"/>
</dbReference>
<sequence length="291" mass="31384">MSHTAAEIASQPGLWVRSREHTGQAERVLMAPGDRLLMIGCGVSGYVAQCLAELREKGGFGETDAICASEYLPRRKYDRVVAVTRSGTTTDVLDALREVPPSTYAAAITAARTTHLDELTDTQLLLDFADERAVVQTRFATTVLALARHTYGENLEPVVTDARTAMAATLPADPVDVDHVVFLGTGWTVGLAHLAALTVREMAQVSAESYPARDFRHGPIAMAGPRTLVWSLGDVPRDVDEAARSAGAVAYRNDGDPLAHLVLAQRFALALATHRGLDPDHPRLLTRSVVR</sequence>
<reference evidence="2" key="1">
    <citation type="submission" date="2021-01" db="EMBL/GenBank/DDBJ databases">
        <title>Whole genome shotgun sequence of Actinoplanes rishiriensis NBRC 108556.</title>
        <authorList>
            <person name="Komaki H."/>
            <person name="Tamura T."/>
        </authorList>
    </citation>
    <scope>NUCLEOTIDE SEQUENCE</scope>
    <source>
        <strain evidence="2">NBRC 108556</strain>
    </source>
</reference>
<dbReference type="CDD" id="cd05009">
    <property type="entry name" value="SIS_GlmS_GlmD_2"/>
    <property type="match status" value="1"/>
</dbReference>
<dbReference type="AlphaFoldDB" id="A0A919JR73"/>
<dbReference type="PROSITE" id="PS51464">
    <property type="entry name" value="SIS"/>
    <property type="match status" value="1"/>
</dbReference>
<dbReference type="InterPro" id="IPR001347">
    <property type="entry name" value="SIS_dom"/>
</dbReference>
<feature type="domain" description="SIS" evidence="1">
    <location>
        <begin position="25"/>
        <end position="157"/>
    </location>
</feature>
<dbReference type="EMBL" id="BOMV01000006">
    <property type="protein sequence ID" value="GIE93268.1"/>
    <property type="molecule type" value="Genomic_DNA"/>
</dbReference>